<dbReference type="Proteomes" id="UP001444661">
    <property type="component" value="Unassembled WGS sequence"/>
</dbReference>
<feature type="signal peptide" evidence="1">
    <location>
        <begin position="1"/>
        <end position="18"/>
    </location>
</feature>
<reference evidence="2 3" key="1">
    <citation type="submission" date="2023-01" db="EMBL/GenBank/DDBJ databases">
        <title>Analysis of 21 Apiospora genomes using comparative genomics revels a genus with tremendous synthesis potential of carbohydrate active enzymes and secondary metabolites.</title>
        <authorList>
            <person name="Sorensen T."/>
        </authorList>
    </citation>
    <scope>NUCLEOTIDE SEQUENCE [LARGE SCALE GENOMIC DNA]</scope>
    <source>
        <strain evidence="2 3">CBS 33761</strain>
    </source>
</reference>
<protein>
    <submittedName>
        <fullName evidence="2">Uncharacterized protein</fullName>
    </submittedName>
</protein>
<dbReference type="EMBL" id="JAQQWK010000002">
    <property type="protein sequence ID" value="KAK8051473.1"/>
    <property type="molecule type" value="Genomic_DNA"/>
</dbReference>
<keyword evidence="3" id="KW-1185">Reference proteome</keyword>
<accession>A0ABR1TY20</accession>
<keyword evidence="1" id="KW-0732">Signal</keyword>
<proteinExistence type="predicted"/>
<gene>
    <name evidence="2" type="ORF">PG993_002858</name>
</gene>
<organism evidence="2 3">
    <name type="scientific">Apiospora rasikravindrae</name>
    <dbReference type="NCBI Taxonomy" id="990691"/>
    <lineage>
        <taxon>Eukaryota</taxon>
        <taxon>Fungi</taxon>
        <taxon>Dikarya</taxon>
        <taxon>Ascomycota</taxon>
        <taxon>Pezizomycotina</taxon>
        <taxon>Sordariomycetes</taxon>
        <taxon>Xylariomycetidae</taxon>
        <taxon>Amphisphaeriales</taxon>
        <taxon>Apiosporaceae</taxon>
        <taxon>Apiospora</taxon>
    </lineage>
</organism>
<evidence type="ECO:0000256" key="1">
    <source>
        <dbReference type="SAM" id="SignalP"/>
    </source>
</evidence>
<sequence length="190" mass="20874">MQFLFALIFFILGLGANASTFNDIIGSLPDGGYMADMKSVHAGLLNITNLDGTPVKGSPFEIDITSVSAPVIHDPKSKQTWDQWGCIDETGDYGFWQVAGHKLGTWCNEIQMAGDQMRWWQTEQELAYICNYAGEQSCSGHEWFDYMENTIEPGCHGNGAGWFLQGSGDKTYGRGIKVGRSDPLTVCSNA</sequence>
<evidence type="ECO:0000313" key="3">
    <source>
        <dbReference type="Proteomes" id="UP001444661"/>
    </source>
</evidence>
<comment type="caution">
    <text evidence="2">The sequence shown here is derived from an EMBL/GenBank/DDBJ whole genome shotgun (WGS) entry which is preliminary data.</text>
</comment>
<name>A0ABR1TY20_9PEZI</name>
<feature type="chain" id="PRO_5046738233" evidence="1">
    <location>
        <begin position="19"/>
        <end position="190"/>
    </location>
</feature>
<evidence type="ECO:0000313" key="2">
    <source>
        <dbReference type="EMBL" id="KAK8051473.1"/>
    </source>
</evidence>